<evidence type="ECO:0000313" key="3">
    <source>
        <dbReference type="Proteomes" id="UP000626656"/>
    </source>
</evidence>
<keyword evidence="1" id="KW-1133">Transmembrane helix</keyword>
<name>A0ABM8MBZ0_9GAMM</name>
<feature type="transmembrane region" description="Helical" evidence="1">
    <location>
        <begin position="12"/>
        <end position="35"/>
    </location>
</feature>
<keyword evidence="3" id="KW-1185">Reference proteome</keyword>
<sequence>MVKTIIPTGIAVFLVSIFGLEVINYAFLWYISFWIPLHK</sequence>
<gene>
    <name evidence="2" type="ORF">AZO1586I_2572</name>
</gene>
<accession>A0ABM8MBZ0</accession>
<reference evidence="2 3" key="1">
    <citation type="submission" date="2020-05" db="EMBL/GenBank/DDBJ databases">
        <authorList>
            <person name="Petersen J."/>
            <person name="Sayavedra L."/>
        </authorList>
    </citation>
    <scope>NUCLEOTIDE SEQUENCE [LARGE SCALE GENOMIC DNA]</scope>
    <source>
        <strain evidence="2">B azoricus SOX ET2 1586I</strain>
    </source>
</reference>
<organism evidence="2 3">
    <name type="scientific">Bathymodiolus thermophilus thioautotrophic gill symbiont</name>
    <dbReference type="NCBI Taxonomy" id="2360"/>
    <lineage>
        <taxon>Bacteria</taxon>
        <taxon>Pseudomonadati</taxon>
        <taxon>Pseudomonadota</taxon>
        <taxon>Gammaproteobacteria</taxon>
        <taxon>sulfur-oxidizing symbionts</taxon>
    </lineage>
</organism>
<dbReference type="Proteomes" id="UP000626656">
    <property type="component" value="Unassembled WGS sequence"/>
</dbReference>
<evidence type="ECO:0000256" key="1">
    <source>
        <dbReference type="SAM" id="Phobius"/>
    </source>
</evidence>
<keyword evidence="1" id="KW-0472">Membrane</keyword>
<keyword evidence="1" id="KW-0812">Transmembrane</keyword>
<proteinExistence type="predicted"/>
<evidence type="ECO:0000313" key="2">
    <source>
        <dbReference type="EMBL" id="CAB5508297.1"/>
    </source>
</evidence>
<comment type="caution">
    <text evidence="2">The sequence shown here is derived from an EMBL/GenBank/DDBJ whole genome shotgun (WGS) entry which is preliminary data.</text>
</comment>
<dbReference type="EMBL" id="CAHJWF010000587">
    <property type="protein sequence ID" value="CAB5508297.1"/>
    <property type="molecule type" value="Genomic_DNA"/>
</dbReference>
<protein>
    <submittedName>
        <fullName evidence="2">Uncharacterized protein</fullName>
    </submittedName>
</protein>